<feature type="non-terminal residue" evidence="1">
    <location>
        <position position="1"/>
    </location>
</feature>
<reference evidence="1 2" key="1">
    <citation type="submission" date="2024-04" db="EMBL/GenBank/DDBJ databases">
        <authorList>
            <consortium name="Genoscope - CEA"/>
            <person name="William W."/>
        </authorList>
    </citation>
    <scope>NUCLEOTIDE SEQUENCE [LARGE SCALE GENOMIC DNA]</scope>
</reference>
<gene>
    <name evidence="1" type="ORF">GSLYS_00000319001</name>
</gene>
<name>A0AAV2H0R4_LYMST</name>
<accession>A0AAV2H0R4</accession>
<sequence>CVVFTILHTHTISVLCSPYFIPILSLCCVHHTSYPYYLCVVFTIIHTHTISVLCSPYFTPILFLCYIHTTLCDELDQRVFQKLPSIKETITFIKYLRYRLILI</sequence>
<evidence type="ECO:0000313" key="1">
    <source>
        <dbReference type="EMBL" id="CAL1526142.1"/>
    </source>
</evidence>
<dbReference type="Proteomes" id="UP001497497">
    <property type="component" value="Unassembled WGS sequence"/>
</dbReference>
<proteinExistence type="predicted"/>
<protein>
    <submittedName>
        <fullName evidence="1">Uncharacterized protein</fullName>
    </submittedName>
</protein>
<evidence type="ECO:0000313" key="2">
    <source>
        <dbReference type="Proteomes" id="UP001497497"/>
    </source>
</evidence>
<keyword evidence="2" id="KW-1185">Reference proteome</keyword>
<organism evidence="1 2">
    <name type="scientific">Lymnaea stagnalis</name>
    <name type="common">Great pond snail</name>
    <name type="synonym">Helix stagnalis</name>
    <dbReference type="NCBI Taxonomy" id="6523"/>
    <lineage>
        <taxon>Eukaryota</taxon>
        <taxon>Metazoa</taxon>
        <taxon>Spiralia</taxon>
        <taxon>Lophotrochozoa</taxon>
        <taxon>Mollusca</taxon>
        <taxon>Gastropoda</taxon>
        <taxon>Heterobranchia</taxon>
        <taxon>Euthyneura</taxon>
        <taxon>Panpulmonata</taxon>
        <taxon>Hygrophila</taxon>
        <taxon>Lymnaeoidea</taxon>
        <taxon>Lymnaeidae</taxon>
        <taxon>Lymnaea</taxon>
    </lineage>
</organism>
<dbReference type="EMBL" id="CAXITT010000002">
    <property type="protein sequence ID" value="CAL1526142.1"/>
    <property type="molecule type" value="Genomic_DNA"/>
</dbReference>
<comment type="caution">
    <text evidence="1">The sequence shown here is derived from an EMBL/GenBank/DDBJ whole genome shotgun (WGS) entry which is preliminary data.</text>
</comment>
<dbReference type="AlphaFoldDB" id="A0AAV2H0R4"/>